<dbReference type="Proteomes" id="UP000481109">
    <property type="component" value="Unassembled WGS sequence"/>
</dbReference>
<name>A0A6G4XA49_9ACTN</name>
<dbReference type="EMBL" id="JAAKZW010000003">
    <property type="protein sequence ID" value="NGO74419.1"/>
    <property type="molecule type" value="Genomic_DNA"/>
</dbReference>
<protein>
    <submittedName>
        <fullName evidence="1">Uncharacterized protein</fullName>
    </submittedName>
</protein>
<proteinExistence type="predicted"/>
<evidence type="ECO:0000313" key="1">
    <source>
        <dbReference type="EMBL" id="NGO74419.1"/>
    </source>
</evidence>
<gene>
    <name evidence="1" type="ORF">G6045_01785</name>
</gene>
<reference evidence="1 2" key="1">
    <citation type="submission" date="2020-02" db="EMBL/GenBank/DDBJ databases">
        <title>Whole-genome analyses of novel actinobacteria.</title>
        <authorList>
            <person name="Sahin N."/>
            <person name="Tokatli A."/>
        </authorList>
    </citation>
    <scope>NUCLEOTIDE SEQUENCE [LARGE SCALE GENOMIC DNA]</scope>
    <source>
        <strain evidence="1 2">YC504</strain>
    </source>
</reference>
<organism evidence="1 2">
    <name type="scientific">Streptomyces mesophilus</name>
    <dbReference type="NCBI Taxonomy" id="1775132"/>
    <lineage>
        <taxon>Bacteria</taxon>
        <taxon>Bacillati</taxon>
        <taxon>Actinomycetota</taxon>
        <taxon>Actinomycetes</taxon>
        <taxon>Kitasatosporales</taxon>
        <taxon>Streptomycetaceae</taxon>
        <taxon>Streptomyces</taxon>
    </lineage>
</organism>
<comment type="caution">
    <text evidence="1">The sequence shown here is derived from an EMBL/GenBank/DDBJ whole genome shotgun (WGS) entry which is preliminary data.</text>
</comment>
<dbReference type="AlphaFoldDB" id="A0A6G4XA49"/>
<accession>A0A6G4XA49</accession>
<evidence type="ECO:0000313" key="2">
    <source>
        <dbReference type="Proteomes" id="UP000481109"/>
    </source>
</evidence>
<keyword evidence="2" id="KW-1185">Reference proteome</keyword>
<dbReference type="RefSeq" id="WP_165329942.1">
    <property type="nucleotide sequence ID" value="NZ_JAAKZW010000003.1"/>
</dbReference>
<sequence length="313" mass="34298">MPKDNSVARHRQARLFADCVGIGFAEALRRLDDARTAARDHRHGSPNMAFLTREPYSGGHTVDTDLAARVVGAAGDRCRHCQIMWSVEALDHRPTVAALAGSVFGFLPKAGRVRDSTVRWAVLARRARADRGDSAAASAVWEAVEAMEVPQVYGLLEDGLRVRTIKWPVVVHHSDFGDAWDGEPRYQVTVASAEDGSPQVPALGLGHEAGRAGLAHLREVGLPNSDGDREPVMDPRWEVRVSLGARALKAIVRVDDEGRDDLVLWEAAKPVPLTARWWDLLDRTQHVVVFGPYAVGAPEAPERVAVVARVKFW</sequence>